<accession>A0ABT1L8I2</accession>
<dbReference type="NCBIfam" id="TIGR01695">
    <property type="entry name" value="murJ_mviN"/>
    <property type="match status" value="1"/>
</dbReference>
<evidence type="ECO:0000256" key="3">
    <source>
        <dbReference type="ARBA" id="ARBA00022692"/>
    </source>
</evidence>
<evidence type="ECO:0000256" key="4">
    <source>
        <dbReference type="ARBA" id="ARBA00022960"/>
    </source>
</evidence>
<evidence type="ECO:0000313" key="12">
    <source>
        <dbReference type="EMBL" id="MCP8937815.1"/>
    </source>
</evidence>
<feature type="transmembrane region" description="Helical" evidence="10">
    <location>
        <begin position="185"/>
        <end position="204"/>
    </location>
</feature>
<comment type="similarity">
    <text evidence="9 10 11">Belongs to the MurJ/MviN family.</text>
</comment>
<keyword evidence="6 10" id="KW-1133">Transmembrane helix</keyword>
<evidence type="ECO:0000256" key="5">
    <source>
        <dbReference type="ARBA" id="ARBA00022984"/>
    </source>
</evidence>
<feature type="transmembrane region" description="Helical" evidence="10">
    <location>
        <begin position="163"/>
        <end position="179"/>
    </location>
</feature>
<evidence type="ECO:0000256" key="7">
    <source>
        <dbReference type="ARBA" id="ARBA00023136"/>
    </source>
</evidence>
<dbReference type="PRINTS" id="PR01806">
    <property type="entry name" value="VIRFACTRMVIN"/>
</dbReference>
<evidence type="ECO:0000256" key="1">
    <source>
        <dbReference type="ARBA" id="ARBA00004651"/>
    </source>
</evidence>
<evidence type="ECO:0000256" key="9">
    <source>
        <dbReference type="ARBA" id="ARBA00061532"/>
    </source>
</evidence>
<dbReference type="PANTHER" id="PTHR47019">
    <property type="entry name" value="LIPID II FLIPPASE MURJ"/>
    <property type="match status" value="1"/>
</dbReference>
<evidence type="ECO:0000256" key="8">
    <source>
        <dbReference type="ARBA" id="ARBA00060041"/>
    </source>
</evidence>
<feature type="transmembrane region" description="Helical" evidence="10">
    <location>
        <begin position="225"/>
        <end position="246"/>
    </location>
</feature>
<keyword evidence="4 10" id="KW-0133">Cell shape</keyword>
<dbReference type="Proteomes" id="UP001205890">
    <property type="component" value="Unassembled WGS sequence"/>
</dbReference>
<feature type="transmembrane region" description="Helical" evidence="10">
    <location>
        <begin position="345"/>
        <end position="368"/>
    </location>
</feature>
<dbReference type="InterPro" id="IPR004268">
    <property type="entry name" value="MurJ"/>
</dbReference>
<dbReference type="PIRSF" id="PIRSF002869">
    <property type="entry name" value="MviN"/>
    <property type="match status" value="1"/>
</dbReference>
<comment type="caution">
    <text evidence="12">The sequence shown here is derived from an EMBL/GenBank/DDBJ whole genome shotgun (WGS) entry which is preliminary data.</text>
</comment>
<name>A0ABT1L8I2_9HYPH</name>
<keyword evidence="2 10" id="KW-1003">Cell membrane</keyword>
<keyword evidence="10" id="KW-0997">Cell inner membrane</keyword>
<keyword evidence="3 10" id="KW-0812">Transmembrane</keyword>
<sequence length="508" mass="52796">MFRHILSVGGFTLASRLTGFVRDIVMAAIMGTGLVADAFVVAQRLPNHFRAIFGEGAFNSAFVPTYSAALESRGREAASMLAGRLMMVLVLALGVLTALAIVFMPAFVAVLAPGFPDEPEKFALAVTLTRITFPYLLFITLVTLLSGVLNADDRFAAPAAAPILLNVAIVAALSVAWLFPTAGHAAAWGVAAAGVLELLLLMAAAKRAGCLPRPRALAMDKDMRVFFRTLGPAVIGSAGVQIAMFADTIIASLLPTGAVSSLYYADRLYQLPVGVIGIAAGTVVLPTMSRRFAAGDFEGARHAQNRAMAFTTALAAPFFVAFLLIPDLVMAALFMRGAFDQSSVLAAGAALAAYGVGLPAVVLIRSAVASFYARQDTATPLLASFSGIAVNLVLKLLLFRSMGAAGLALATAVGAWVNFALLAGLALRNGSMKPDTALRRTLVCVAAASAALAVVAWLAGPPIAHWTSGLPKFRTEAEFALLGGLGVIVYFAVLMAALNASGVPWRRG</sequence>
<feature type="transmembrane region" description="Helical" evidence="10">
    <location>
        <begin position="404"/>
        <end position="425"/>
    </location>
</feature>
<comment type="function">
    <text evidence="8 10 11">Involved in peptidoglycan biosynthesis. Transports lipid-linked peptidoglycan precursors from the inner to the outer leaflet of the cytoplasmic membrane.</text>
</comment>
<dbReference type="RefSeq" id="WP_254739150.1">
    <property type="nucleotide sequence ID" value="NZ_JANCLU010000003.1"/>
</dbReference>
<proteinExistence type="inferred from homology"/>
<evidence type="ECO:0000313" key="13">
    <source>
        <dbReference type="Proteomes" id="UP001205890"/>
    </source>
</evidence>
<comment type="pathway">
    <text evidence="10">Cell wall biogenesis; peptidoglycan biosynthesis.</text>
</comment>
<keyword evidence="10 11" id="KW-0813">Transport</keyword>
<comment type="subcellular location">
    <subcellularLocation>
        <location evidence="10">Cell inner membrane</location>
        <topology evidence="10">Multi-pass membrane protein</topology>
    </subcellularLocation>
    <subcellularLocation>
        <location evidence="1">Cell membrane</location>
        <topology evidence="1">Multi-pass membrane protein</topology>
    </subcellularLocation>
</comment>
<dbReference type="PANTHER" id="PTHR47019:SF1">
    <property type="entry name" value="LIPID II FLIPPASE MURJ"/>
    <property type="match status" value="1"/>
</dbReference>
<feature type="transmembrane region" description="Helical" evidence="10">
    <location>
        <begin position="268"/>
        <end position="286"/>
    </location>
</feature>
<protein>
    <recommendedName>
        <fullName evidence="10">Probable lipid II flippase MurJ</fullName>
    </recommendedName>
</protein>
<dbReference type="InterPro" id="IPR051050">
    <property type="entry name" value="Lipid_II_flippase_MurJ/MviN"/>
</dbReference>
<gene>
    <name evidence="10 12" type="primary">murJ</name>
    <name evidence="12" type="ORF">NK718_04755</name>
</gene>
<dbReference type="HAMAP" id="MF_02078">
    <property type="entry name" value="MurJ_MviN"/>
    <property type="match status" value="1"/>
</dbReference>
<dbReference type="EMBL" id="JANCLU010000003">
    <property type="protein sequence ID" value="MCP8937815.1"/>
    <property type="molecule type" value="Genomic_DNA"/>
</dbReference>
<feature type="transmembrane region" description="Helical" evidence="10">
    <location>
        <begin position="132"/>
        <end position="151"/>
    </location>
</feature>
<dbReference type="Pfam" id="PF03023">
    <property type="entry name" value="MurJ"/>
    <property type="match status" value="1"/>
</dbReference>
<keyword evidence="10 11" id="KW-0961">Cell wall biogenesis/degradation</keyword>
<evidence type="ECO:0000256" key="11">
    <source>
        <dbReference type="PIRNR" id="PIRNR002869"/>
    </source>
</evidence>
<keyword evidence="13" id="KW-1185">Reference proteome</keyword>
<dbReference type="CDD" id="cd13123">
    <property type="entry name" value="MATE_MurJ_like"/>
    <property type="match status" value="1"/>
</dbReference>
<feature type="transmembrane region" description="Helical" evidence="10">
    <location>
        <begin position="437"/>
        <end position="459"/>
    </location>
</feature>
<keyword evidence="5 10" id="KW-0573">Peptidoglycan synthesis</keyword>
<keyword evidence="7 10" id="KW-0472">Membrane</keyword>
<feature type="transmembrane region" description="Helical" evidence="10">
    <location>
        <begin position="380"/>
        <end position="398"/>
    </location>
</feature>
<feature type="transmembrane region" description="Helical" evidence="10">
    <location>
        <begin position="85"/>
        <end position="112"/>
    </location>
</feature>
<evidence type="ECO:0000256" key="2">
    <source>
        <dbReference type="ARBA" id="ARBA00022475"/>
    </source>
</evidence>
<organism evidence="12 13">
    <name type="scientific">Alsobacter ponti</name>
    <dbReference type="NCBI Taxonomy" id="2962936"/>
    <lineage>
        <taxon>Bacteria</taxon>
        <taxon>Pseudomonadati</taxon>
        <taxon>Pseudomonadota</taxon>
        <taxon>Alphaproteobacteria</taxon>
        <taxon>Hyphomicrobiales</taxon>
        <taxon>Alsobacteraceae</taxon>
        <taxon>Alsobacter</taxon>
    </lineage>
</organism>
<feature type="transmembrane region" description="Helical" evidence="10">
    <location>
        <begin position="20"/>
        <end position="42"/>
    </location>
</feature>
<feature type="transmembrane region" description="Helical" evidence="10">
    <location>
        <begin position="479"/>
        <end position="498"/>
    </location>
</feature>
<evidence type="ECO:0000256" key="6">
    <source>
        <dbReference type="ARBA" id="ARBA00022989"/>
    </source>
</evidence>
<feature type="transmembrane region" description="Helical" evidence="10">
    <location>
        <begin position="307"/>
        <end position="325"/>
    </location>
</feature>
<reference evidence="12 13" key="1">
    <citation type="submission" date="2022-07" db="EMBL/GenBank/DDBJ databases">
        <authorList>
            <person name="Li W.-J."/>
            <person name="Deng Q.-Q."/>
        </authorList>
    </citation>
    <scope>NUCLEOTIDE SEQUENCE [LARGE SCALE GENOMIC DNA]</scope>
    <source>
        <strain evidence="12 13">SYSU M60028</strain>
    </source>
</reference>
<evidence type="ECO:0000256" key="10">
    <source>
        <dbReference type="HAMAP-Rule" id="MF_02078"/>
    </source>
</evidence>